<dbReference type="EMBL" id="CADCTC010000009">
    <property type="protein sequence ID" value="CAA9214708.1"/>
    <property type="molecule type" value="Genomic_DNA"/>
</dbReference>
<name>A0A6J4H8R5_9CHLR</name>
<organism evidence="2">
    <name type="scientific">uncultured Chloroflexota bacterium</name>
    <dbReference type="NCBI Taxonomy" id="166587"/>
    <lineage>
        <taxon>Bacteria</taxon>
        <taxon>Bacillati</taxon>
        <taxon>Chloroflexota</taxon>
        <taxon>environmental samples</taxon>
    </lineage>
</organism>
<dbReference type="PANTHER" id="PTHR43649">
    <property type="entry name" value="ARABINOSE-BINDING PROTEIN-RELATED"/>
    <property type="match status" value="1"/>
</dbReference>
<protein>
    <recommendedName>
        <fullName evidence="3">ABC transporter, substrate-binding protein (Cluster 1, maltose/g3p/polyamine/iron)</fullName>
    </recommendedName>
</protein>
<evidence type="ECO:0008006" key="3">
    <source>
        <dbReference type="Google" id="ProtNLM"/>
    </source>
</evidence>
<feature type="region of interest" description="Disordered" evidence="1">
    <location>
        <begin position="1"/>
        <end position="33"/>
    </location>
</feature>
<dbReference type="AlphaFoldDB" id="A0A6J4H8R5"/>
<dbReference type="InterPro" id="IPR050490">
    <property type="entry name" value="Bact_solute-bd_prot1"/>
</dbReference>
<gene>
    <name evidence="2" type="ORF">AVDCRST_MAG77-141</name>
</gene>
<accession>A0A6J4H8R5</accession>
<sequence length="473" mass="51541">MEHESSGAEHGPDARGGSAHGGSEHAGVAVAGTGRRWSRRAMVRRAGIGMSAAGTGVVAACGLGAPQGGRAPAPSTQTGEVTWYIADHNQDTRTWLEQTLNPSFVAGRPKVQVSMIYTAFGAEFDEKRDALYAAGNGPDILQSGASYAAVYALKKMAVPMDDRLKQWKDWSDFYPNVTATAKFADKQYGIPSRIDARTMVYRKDLFDQRGLALPNTWDEMRTAALALSRREGDEVKLIGYDTAAFNYQSMVWQVWQNGGEWLSPDGRKAVFNSPEAIDAVQFWADLIDATAPAGTTVPPAPTGLSRLAAGGAAAHLTNQGVIVGAMRSAPDVVPKLVSRPPLTRRKQIVNGFNNWFGIGSQGKVPDLAWELLQHFGKPEHILRFSETHSAVVPRRSLRETGYMADPRYQMPVWIEVIEKYARPQPVIPLPAQSLRIGDEVAASVLTRKMTAKQALDDGVQRWQALLDEGYRGL</sequence>
<reference evidence="2" key="1">
    <citation type="submission" date="2020-02" db="EMBL/GenBank/DDBJ databases">
        <authorList>
            <person name="Meier V. D."/>
        </authorList>
    </citation>
    <scope>NUCLEOTIDE SEQUENCE</scope>
    <source>
        <strain evidence="2">AVDCRST_MAG77</strain>
    </source>
</reference>
<proteinExistence type="predicted"/>
<dbReference type="Gene3D" id="3.40.190.10">
    <property type="entry name" value="Periplasmic binding protein-like II"/>
    <property type="match status" value="1"/>
</dbReference>
<evidence type="ECO:0000313" key="2">
    <source>
        <dbReference type="EMBL" id="CAA9214708.1"/>
    </source>
</evidence>
<dbReference type="SUPFAM" id="SSF53850">
    <property type="entry name" value="Periplasmic binding protein-like II"/>
    <property type="match status" value="1"/>
</dbReference>
<dbReference type="PANTHER" id="PTHR43649:SF12">
    <property type="entry name" value="DIACETYLCHITOBIOSE BINDING PROTEIN DASA"/>
    <property type="match status" value="1"/>
</dbReference>
<evidence type="ECO:0000256" key="1">
    <source>
        <dbReference type="SAM" id="MobiDB-lite"/>
    </source>
</evidence>
<feature type="compositionally biased region" description="Basic and acidic residues" evidence="1">
    <location>
        <begin position="1"/>
        <end position="13"/>
    </location>
</feature>